<organism evidence="8">
    <name type="scientific">Enterococcus casseliflavus</name>
    <name type="common">Enterococcus flavescens</name>
    <dbReference type="NCBI Taxonomy" id="37734"/>
    <lineage>
        <taxon>Bacteria</taxon>
        <taxon>Bacillati</taxon>
        <taxon>Bacillota</taxon>
        <taxon>Bacilli</taxon>
        <taxon>Lactobacillales</taxon>
        <taxon>Enterococcaceae</taxon>
        <taxon>Enterococcus</taxon>
    </lineage>
</organism>
<dbReference type="EMBL" id="CACRTX010000013">
    <property type="protein sequence ID" value="VYU39672.1"/>
    <property type="molecule type" value="Genomic_DNA"/>
</dbReference>
<dbReference type="GO" id="GO:0009253">
    <property type="term" value="P:peptidoglycan catabolic process"/>
    <property type="evidence" value="ECO:0007669"/>
    <property type="project" value="InterPro"/>
</dbReference>
<evidence type="ECO:0000256" key="2">
    <source>
        <dbReference type="ARBA" id="ARBA00022529"/>
    </source>
</evidence>
<dbReference type="PANTHER" id="PTHR38107">
    <property type="match status" value="1"/>
</dbReference>
<dbReference type="GO" id="GO:0031640">
    <property type="term" value="P:killing of cells of another organism"/>
    <property type="evidence" value="ECO:0007669"/>
    <property type="project" value="UniProtKB-KW"/>
</dbReference>
<sequence>MANDNMKLSQNGFELIKGFEGLSLTAYLDVVGVWTIGYGHTQGVYAGMTITLEQANNFLKQDIENHLPGIYKYVTVELNQNQFDALASFHFNLGVNILQGSTLLTYINSKNWQAAANEMKKYVNGNGSVIPGLVTRRQLETDLFLTPANDNTVNESEEILMWVFYQANKNVPVRWFNGQHAYAIGHEDEMRAIRQVYHANTGKEVPFLTNWTDAAPYYNRLANVLNRKPDY</sequence>
<dbReference type="AlphaFoldDB" id="A0A6N3EFU8"/>
<dbReference type="InterPro" id="IPR023347">
    <property type="entry name" value="Lysozyme_dom_sf"/>
</dbReference>
<comment type="similarity">
    <text evidence="7">Belongs to the glycosyl hydrolase 24 family.</text>
</comment>
<dbReference type="RefSeq" id="WP_421758273.1">
    <property type="nucleotide sequence ID" value="NZ_CACRTX010000013.1"/>
</dbReference>
<dbReference type="InterPro" id="IPR034690">
    <property type="entry name" value="Endolysin_T4_type"/>
</dbReference>
<evidence type="ECO:0000256" key="3">
    <source>
        <dbReference type="ARBA" id="ARBA00022638"/>
    </source>
</evidence>
<dbReference type="Pfam" id="PF00959">
    <property type="entry name" value="Phage_lysozyme"/>
    <property type="match status" value="1"/>
</dbReference>
<dbReference type="HAMAP" id="MF_04110">
    <property type="entry name" value="ENDOLYSIN_T4"/>
    <property type="match status" value="1"/>
</dbReference>
<evidence type="ECO:0000256" key="6">
    <source>
        <dbReference type="ARBA" id="ARBA00023295"/>
    </source>
</evidence>
<evidence type="ECO:0000256" key="5">
    <source>
        <dbReference type="ARBA" id="ARBA00023200"/>
    </source>
</evidence>
<name>A0A6N3EFU8_ENTCA</name>
<dbReference type="PANTHER" id="PTHR38107:SF3">
    <property type="entry name" value="LYSOZYME RRRD-RELATED"/>
    <property type="match status" value="1"/>
</dbReference>
<reference evidence="8" key="1">
    <citation type="submission" date="2019-11" db="EMBL/GenBank/DDBJ databases">
        <authorList>
            <person name="Feng L."/>
        </authorList>
    </citation>
    <scope>NUCLEOTIDE SEQUENCE</scope>
    <source>
        <strain evidence="8">ECasseliflavusLFYP2</strain>
    </source>
</reference>
<dbReference type="EC" id="3.2.1.17" evidence="7"/>
<comment type="catalytic activity">
    <reaction evidence="1 7">
        <text>Hydrolysis of (1-&gt;4)-beta-linkages between N-acetylmuramic acid and N-acetyl-D-glucosamine residues in a peptidoglycan and between N-acetyl-D-glucosamine residues in chitodextrins.</text>
        <dbReference type="EC" id="3.2.1.17"/>
    </reaction>
</comment>
<dbReference type="SUPFAM" id="SSF53955">
    <property type="entry name" value="Lysozyme-like"/>
    <property type="match status" value="1"/>
</dbReference>
<dbReference type="CDD" id="cd00737">
    <property type="entry name" value="lyz_endolysin_autolysin"/>
    <property type="match status" value="1"/>
</dbReference>
<proteinExistence type="inferred from homology"/>
<keyword evidence="4 7" id="KW-0378">Hydrolase</keyword>
<accession>A0A6N3EFU8</accession>
<evidence type="ECO:0000313" key="8">
    <source>
        <dbReference type="EMBL" id="VYU39672.1"/>
    </source>
</evidence>
<dbReference type="InterPro" id="IPR051018">
    <property type="entry name" value="Bacteriophage_GH24"/>
</dbReference>
<keyword evidence="6 7" id="KW-0326">Glycosidase</keyword>
<evidence type="ECO:0000256" key="1">
    <source>
        <dbReference type="ARBA" id="ARBA00000632"/>
    </source>
</evidence>
<dbReference type="InterPro" id="IPR002196">
    <property type="entry name" value="Glyco_hydro_24"/>
</dbReference>
<evidence type="ECO:0000256" key="4">
    <source>
        <dbReference type="ARBA" id="ARBA00022801"/>
    </source>
</evidence>
<evidence type="ECO:0000256" key="7">
    <source>
        <dbReference type="RuleBase" id="RU003788"/>
    </source>
</evidence>
<protein>
    <recommendedName>
        <fullName evidence="7">Lysozyme</fullName>
        <ecNumber evidence="7">3.2.1.17</ecNumber>
    </recommendedName>
</protein>
<keyword evidence="2 7" id="KW-0929">Antimicrobial</keyword>
<gene>
    <name evidence="8" type="primary">rrrD</name>
    <name evidence="8" type="ORF">ECLFYP2_03176</name>
</gene>
<keyword evidence="5" id="KW-1035">Host cytoplasm</keyword>
<dbReference type="GO" id="GO:0016998">
    <property type="term" value="P:cell wall macromolecule catabolic process"/>
    <property type="evidence" value="ECO:0007669"/>
    <property type="project" value="InterPro"/>
</dbReference>
<dbReference type="GO" id="GO:0003796">
    <property type="term" value="F:lysozyme activity"/>
    <property type="evidence" value="ECO:0007669"/>
    <property type="project" value="UniProtKB-EC"/>
</dbReference>
<dbReference type="InterPro" id="IPR023346">
    <property type="entry name" value="Lysozyme-like_dom_sf"/>
</dbReference>
<dbReference type="GO" id="GO:0042742">
    <property type="term" value="P:defense response to bacterium"/>
    <property type="evidence" value="ECO:0007669"/>
    <property type="project" value="UniProtKB-KW"/>
</dbReference>
<keyword evidence="3 7" id="KW-0081">Bacteriolytic enzyme</keyword>
<dbReference type="InterPro" id="IPR033907">
    <property type="entry name" value="Endolysin_autolysin"/>
</dbReference>
<dbReference type="Gene3D" id="1.10.530.40">
    <property type="match status" value="1"/>
</dbReference>